<proteinExistence type="inferred from homology"/>
<evidence type="ECO:0000259" key="2">
    <source>
        <dbReference type="PROSITE" id="PS50943"/>
    </source>
</evidence>
<accession>A0A7Y8DU76</accession>
<name>A0A7Y8DU76_PSETO</name>
<dbReference type="SUPFAM" id="SSF47413">
    <property type="entry name" value="lambda repressor-like DNA-binding domains"/>
    <property type="match status" value="1"/>
</dbReference>
<dbReference type="Gene3D" id="1.10.260.40">
    <property type="entry name" value="lambda repressor-like DNA-binding domains"/>
    <property type="match status" value="1"/>
</dbReference>
<dbReference type="SMART" id="SM00530">
    <property type="entry name" value="HTH_XRE"/>
    <property type="match status" value="1"/>
</dbReference>
<dbReference type="RefSeq" id="WP_048377394.1">
    <property type="nucleotide sequence ID" value="NZ_JACAQH010000004.1"/>
</dbReference>
<feature type="domain" description="HTH cro/C1-type" evidence="2">
    <location>
        <begin position="10"/>
        <end position="65"/>
    </location>
</feature>
<dbReference type="Proteomes" id="UP000549134">
    <property type="component" value="Unassembled WGS sequence"/>
</dbReference>
<dbReference type="AlphaFoldDB" id="A0A7Y8DU76"/>
<protein>
    <submittedName>
        <fullName evidence="3">ImmA/IrrE family metallo-endopeptidase</fullName>
    </submittedName>
</protein>
<organism evidence="3 4">
    <name type="scientific">Pseudomonas tolaasii</name>
    <dbReference type="NCBI Taxonomy" id="29442"/>
    <lineage>
        <taxon>Bacteria</taxon>
        <taxon>Pseudomonadati</taxon>
        <taxon>Pseudomonadota</taxon>
        <taxon>Gammaproteobacteria</taxon>
        <taxon>Pseudomonadales</taxon>
        <taxon>Pseudomonadaceae</taxon>
        <taxon>Pseudomonas</taxon>
    </lineage>
</organism>
<reference evidence="3 4" key="1">
    <citation type="submission" date="2020-04" db="EMBL/GenBank/DDBJ databases">
        <title>Molecular characterization of pseudomonads from Agaricus bisporus reveal novel blotch 2 pathogens in Western Europe.</title>
        <authorList>
            <person name="Taparia T."/>
            <person name="Krijger M."/>
            <person name="Haynes E."/>
            <person name="Elpinstone J.G."/>
            <person name="Noble R."/>
            <person name="Van Der Wolf J."/>
        </authorList>
    </citation>
    <scope>NUCLEOTIDE SEQUENCE [LARGE SCALE GENOMIC DNA]</scope>
    <source>
        <strain evidence="3 4">IPO3746</strain>
    </source>
</reference>
<comment type="similarity">
    <text evidence="1">Belongs to the short-chain fatty acyl-CoA assimilation regulator (ScfR) family.</text>
</comment>
<evidence type="ECO:0000313" key="3">
    <source>
        <dbReference type="EMBL" id="NWD39725.1"/>
    </source>
</evidence>
<dbReference type="PROSITE" id="PS50943">
    <property type="entry name" value="HTH_CROC1"/>
    <property type="match status" value="1"/>
</dbReference>
<evidence type="ECO:0000256" key="1">
    <source>
        <dbReference type="ARBA" id="ARBA00007227"/>
    </source>
</evidence>
<dbReference type="GO" id="GO:0003677">
    <property type="term" value="F:DNA binding"/>
    <property type="evidence" value="ECO:0007669"/>
    <property type="project" value="InterPro"/>
</dbReference>
<dbReference type="InterPro" id="IPR010359">
    <property type="entry name" value="IrrE_HExxH"/>
</dbReference>
<comment type="caution">
    <text evidence="3">The sequence shown here is derived from an EMBL/GenBank/DDBJ whole genome shotgun (WGS) entry which is preliminary data.</text>
</comment>
<dbReference type="InterPro" id="IPR010982">
    <property type="entry name" value="Lambda_DNA-bd_dom_sf"/>
</dbReference>
<dbReference type="Pfam" id="PF01381">
    <property type="entry name" value="HTH_3"/>
    <property type="match status" value="1"/>
</dbReference>
<dbReference type="Pfam" id="PF06114">
    <property type="entry name" value="Peptidase_M78"/>
    <property type="match status" value="1"/>
</dbReference>
<sequence length="368" mass="41181">MTTPNITFRLQHLRRKHGLTQEALAEALGFKDRQTLSQIETGERKLSSEEMVRAAEVFGVSLDYFTDPFELAGEGHFSWRQNGTKPELLDDFELRAGRWIAAYRHLSKLKGEVINSSTRRVALNHQSTFEEAVAEGEAMGKALELGNIPSQRLADALEEKLDTLVLEVDTEQGISGAACRLNQLNAIVINRNETLARRNYDMAHELFHLITWDTMPPPRLDIETPTDKKSKRVEQLADNFAAGLLMPGSLIERLIEKSELKKGSELATWLTSNAQILGVSAVALQWRLVNMGKLNKSAIVSEEFIRNLGEAQRTKPPAKYGKRFMAALGWGIDEGYVSVRRGASLLGVTVDELAKLFENHNLPTPYDL</sequence>
<gene>
    <name evidence="3" type="ORF">HX787_28085</name>
</gene>
<dbReference type="Gene3D" id="1.10.10.2910">
    <property type="match status" value="1"/>
</dbReference>
<dbReference type="PANTHER" id="PTHR43236">
    <property type="entry name" value="ANTITOXIN HIGA1"/>
    <property type="match status" value="1"/>
</dbReference>
<evidence type="ECO:0000313" key="4">
    <source>
        <dbReference type="Proteomes" id="UP000549134"/>
    </source>
</evidence>
<dbReference type="EMBL" id="JACAQK010000030">
    <property type="protein sequence ID" value="NWD39725.1"/>
    <property type="molecule type" value="Genomic_DNA"/>
</dbReference>
<dbReference type="CDD" id="cd00093">
    <property type="entry name" value="HTH_XRE"/>
    <property type="match status" value="1"/>
</dbReference>
<dbReference type="PANTHER" id="PTHR43236:SF1">
    <property type="entry name" value="BLL7220 PROTEIN"/>
    <property type="match status" value="1"/>
</dbReference>
<dbReference type="InterPro" id="IPR001387">
    <property type="entry name" value="Cro/C1-type_HTH"/>
</dbReference>
<dbReference type="InterPro" id="IPR052345">
    <property type="entry name" value="Rad_response_metalloprotease"/>
</dbReference>